<gene>
    <name evidence="3" type="ORF">DM02DRAFT_620376</name>
</gene>
<evidence type="ECO:0000313" key="4">
    <source>
        <dbReference type="Proteomes" id="UP000244855"/>
    </source>
</evidence>
<feature type="region of interest" description="Disordered" evidence="1">
    <location>
        <begin position="35"/>
        <end position="91"/>
    </location>
</feature>
<dbReference type="Pfam" id="PF26176">
    <property type="entry name" value="zf_C2H2_17_2"/>
    <property type="match status" value="1"/>
</dbReference>
<dbReference type="Proteomes" id="UP000244855">
    <property type="component" value="Unassembled WGS sequence"/>
</dbReference>
<feature type="compositionally biased region" description="Basic and acidic residues" evidence="1">
    <location>
        <begin position="79"/>
        <end position="91"/>
    </location>
</feature>
<dbReference type="Gene3D" id="3.30.160.60">
    <property type="entry name" value="Classic Zinc Finger"/>
    <property type="match status" value="1"/>
</dbReference>
<dbReference type="STRING" id="97972.A0A2V1D2G8"/>
<evidence type="ECO:0000313" key="3">
    <source>
        <dbReference type="EMBL" id="PVH91683.1"/>
    </source>
</evidence>
<dbReference type="EMBL" id="KZ805801">
    <property type="protein sequence ID" value="PVH91683.1"/>
    <property type="molecule type" value="Genomic_DNA"/>
</dbReference>
<organism evidence="3 4">
    <name type="scientific">Periconia macrospinosa</name>
    <dbReference type="NCBI Taxonomy" id="97972"/>
    <lineage>
        <taxon>Eukaryota</taxon>
        <taxon>Fungi</taxon>
        <taxon>Dikarya</taxon>
        <taxon>Ascomycota</taxon>
        <taxon>Pezizomycotina</taxon>
        <taxon>Dothideomycetes</taxon>
        <taxon>Pleosporomycetidae</taxon>
        <taxon>Pleosporales</taxon>
        <taxon>Massarineae</taxon>
        <taxon>Periconiaceae</taxon>
        <taxon>Periconia</taxon>
    </lineage>
</organism>
<evidence type="ECO:0000259" key="2">
    <source>
        <dbReference type="Pfam" id="PF26176"/>
    </source>
</evidence>
<keyword evidence="4" id="KW-1185">Reference proteome</keyword>
<dbReference type="InterPro" id="IPR059095">
    <property type="entry name" value="Znf_C2H2_17_2nd"/>
</dbReference>
<reference evidence="3 4" key="1">
    <citation type="journal article" date="2018" name="Sci. Rep.">
        <title>Comparative genomics provides insights into the lifestyle and reveals functional heterogeneity of dark septate endophytic fungi.</title>
        <authorList>
            <person name="Knapp D.G."/>
            <person name="Nemeth J.B."/>
            <person name="Barry K."/>
            <person name="Hainaut M."/>
            <person name="Henrissat B."/>
            <person name="Johnson J."/>
            <person name="Kuo A."/>
            <person name="Lim J.H.P."/>
            <person name="Lipzen A."/>
            <person name="Nolan M."/>
            <person name="Ohm R.A."/>
            <person name="Tamas L."/>
            <person name="Grigoriev I.V."/>
            <person name="Spatafora J.W."/>
            <person name="Nagy L.G."/>
            <person name="Kovacs G.M."/>
        </authorList>
    </citation>
    <scope>NUCLEOTIDE SEQUENCE [LARGE SCALE GENOMIC DNA]</scope>
    <source>
        <strain evidence="3 4">DSE2036</strain>
    </source>
</reference>
<feature type="domain" description="C2H2-domain containing protein second zinc finger" evidence="2">
    <location>
        <begin position="11"/>
        <end position="38"/>
    </location>
</feature>
<proteinExistence type="predicted"/>
<name>A0A2V1D2G8_9PLEO</name>
<dbReference type="AlphaFoldDB" id="A0A2V1D2G8"/>
<protein>
    <recommendedName>
        <fullName evidence="2">C2H2-domain containing protein second zinc finger domain-containing protein</fullName>
    </recommendedName>
</protein>
<feature type="compositionally biased region" description="Basic and acidic residues" evidence="1">
    <location>
        <begin position="44"/>
        <end position="71"/>
    </location>
</feature>
<accession>A0A2V1D2G8</accession>
<dbReference type="OrthoDB" id="5305647at2759"/>
<sequence>MGENDAYKRILCPRAGCKRASNGFTRKENLEEHIRRMHPRCKAGNKDEAKDTNMAEIQETERALRDEDAAGRQKNVTGPKREHSLDVSETREEGYDWSKADLWDEVKRLKRDNKDICKRLRTLEAVATKC</sequence>
<evidence type="ECO:0000256" key="1">
    <source>
        <dbReference type="SAM" id="MobiDB-lite"/>
    </source>
</evidence>